<comment type="similarity">
    <text evidence="2">Belongs to the ESS2 family.</text>
</comment>
<reference evidence="6" key="1">
    <citation type="journal article" date="2013" name="Science">
        <title>The Amborella genome and the evolution of flowering plants.</title>
        <authorList>
            <consortium name="Amborella Genome Project"/>
        </authorList>
    </citation>
    <scope>NUCLEOTIDE SEQUENCE [LARGE SCALE GENOMIC DNA]</scope>
</reference>
<evidence type="ECO:0000256" key="2">
    <source>
        <dbReference type="ARBA" id="ARBA00009072"/>
    </source>
</evidence>
<feature type="region of interest" description="Disordered" evidence="4">
    <location>
        <begin position="368"/>
        <end position="460"/>
    </location>
</feature>
<dbReference type="GO" id="GO:0071013">
    <property type="term" value="C:catalytic step 2 spliceosome"/>
    <property type="evidence" value="ECO:0000318"/>
    <property type="project" value="GO_Central"/>
</dbReference>
<dbReference type="HOGENOM" id="CLU_024820_1_0_1"/>
<dbReference type="InterPro" id="IPR019148">
    <property type="entry name" value="Nuclear_protein_DGCR14_ESS-2"/>
</dbReference>
<dbReference type="KEGG" id="atr:18429098"/>
<dbReference type="PANTHER" id="PTHR12940:SF0">
    <property type="entry name" value="SPLICING FACTOR ESS-2 HOMOLOG"/>
    <property type="match status" value="1"/>
</dbReference>
<accession>W1NZC9</accession>
<dbReference type="Proteomes" id="UP000017836">
    <property type="component" value="Unassembled WGS sequence"/>
</dbReference>
<proteinExistence type="inferred from homology"/>
<dbReference type="AlphaFoldDB" id="W1NZC9"/>
<evidence type="ECO:0000256" key="1">
    <source>
        <dbReference type="ARBA" id="ARBA00004123"/>
    </source>
</evidence>
<evidence type="ECO:0000256" key="3">
    <source>
        <dbReference type="ARBA" id="ARBA00023242"/>
    </source>
</evidence>
<dbReference type="OMA" id="YKAWNTV"/>
<protein>
    <recommendedName>
        <fullName evidence="7">Protein DGCR14</fullName>
    </recommendedName>
</protein>
<dbReference type="PANTHER" id="PTHR12940">
    <property type="entry name" value="ES-2 PROTEIN - RELATED"/>
    <property type="match status" value="1"/>
</dbReference>
<sequence length="460" mass="51024">MLSTPGRSPRYLPEPDSSETPIHSYLKKPKCAHPKVLDEDSYVAAIEKIVERDFFPDIPKLQDRLDWLEAARTGDPMSIRDAQLKILERRNPGLAHPNAPTPTPTPGSDFGFTPLSHLNPPDTPPGPVNESLSLNEFFKKYTSEDNQSFSEIMQTVNRKREEKLQYLLKGEVPADSLEIGLKTDGYGTSGQPVDTLKGWGFEAKNLLMYDSSNRSEAPLTEAEKIERAKGFTKEINRENTRFHGKVSELRPREEDPVAILYTPVPGQTPGTWPFPSRASDSSKKYDLEVLRKTPDNKGAGKYGFVRTPSPMPGVEESPFITWGEIEGTPVRLDGEDFPVGGEDGPQFRIPAPPLRDSTAHNLSREAARRLREKSGGMREKPPLPIRARSRSASPGVRTLSSAAQKFVRSVRAKVSSTVDESLRASYRASPSPRVPTRFARDGSLGSNRSPSVREGSNPPW</sequence>
<dbReference type="STRING" id="13333.W1NZC9"/>
<comment type="subcellular location">
    <subcellularLocation>
        <location evidence="1">Nucleus</location>
    </subcellularLocation>
</comment>
<dbReference type="EMBL" id="KI394767">
    <property type="protein sequence ID" value="ERN01023.1"/>
    <property type="molecule type" value="Genomic_DNA"/>
</dbReference>
<feature type="compositionally biased region" description="Basic and acidic residues" evidence="4">
    <location>
        <begin position="368"/>
        <end position="381"/>
    </location>
</feature>
<keyword evidence="6" id="KW-1185">Reference proteome</keyword>
<evidence type="ECO:0008006" key="7">
    <source>
        <dbReference type="Google" id="ProtNLM"/>
    </source>
</evidence>
<feature type="region of interest" description="Disordered" evidence="4">
    <location>
        <begin position="1"/>
        <end position="25"/>
    </location>
</feature>
<evidence type="ECO:0000313" key="5">
    <source>
        <dbReference type="EMBL" id="ERN01023.1"/>
    </source>
</evidence>
<organism evidence="5 6">
    <name type="scientific">Amborella trichopoda</name>
    <dbReference type="NCBI Taxonomy" id="13333"/>
    <lineage>
        <taxon>Eukaryota</taxon>
        <taxon>Viridiplantae</taxon>
        <taxon>Streptophyta</taxon>
        <taxon>Embryophyta</taxon>
        <taxon>Tracheophyta</taxon>
        <taxon>Spermatophyta</taxon>
        <taxon>Magnoliopsida</taxon>
        <taxon>Amborellales</taxon>
        <taxon>Amborellaceae</taxon>
        <taxon>Amborella</taxon>
    </lineage>
</organism>
<dbReference type="eggNOG" id="KOG2627">
    <property type="taxonomic scope" value="Eukaryota"/>
</dbReference>
<dbReference type="GO" id="GO:0000398">
    <property type="term" value="P:mRNA splicing, via spliceosome"/>
    <property type="evidence" value="ECO:0007669"/>
    <property type="project" value="EnsemblPlants"/>
</dbReference>
<gene>
    <name evidence="5" type="ORF">AMTR_s00002p00135750</name>
</gene>
<name>W1NZC9_AMBTC</name>
<dbReference type="Gramene" id="ERN01023">
    <property type="protein sequence ID" value="ERN01023"/>
    <property type="gene ID" value="AMTR_s00002p00135750"/>
</dbReference>
<evidence type="ECO:0000313" key="6">
    <source>
        <dbReference type="Proteomes" id="UP000017836"/>
    </source>
</evidence>
<dbReference type="OrthoDB" id="19679at2759"/>
<feature type="region of interest" description="Disordered" evidence="4">
    <location>
        <begin position="91"/>
        <end position="110"/>
    </location>
</feature>
<keyword evidence="3" id="KW-0539">Nucleus</keyword>
<evidence type="ECO:0000256" key="4">
    <source>
        <dbReference type="SAM" id="MobiDB-lite"/>
    </source>
</evidence>
<dbReference type="Pfam" id="PF09751">
    <property type="entry name" value="Es2"/>
    <property type="match status" value="1"/>
</dbReference>